<feature type="transmembrane region" description="Helical" evidence="1">
    <location>
        <begin position="41"/>
        <end position="63"/>
    </location>
</feature>
<dbReference type="Proteomes" id="UP001634747">
    <property type="component" value="Unassembled WGS sequence"/>
</dbReference>
<dbReference type="RefSeq" id="WP_263414680.1">
    <property type="nucleotide sequence ID" value="NZ_BAABBH010000001.1"/>
</dbReference>
<keyword evidence="1" id="KW-1133">Transmembrane helix</keyword>
<sequence length="182" mass="20046">MADSKKLFDPVSGEEVPKVDNAIAVGEDLSFQERWWTFERIVWVIFSLILLADVLGVFGRGWLSKAELKNPDSGMHVKYERVERAMTPSVFSIQFDQSAVHNGNVQLFVSNSIVKDLGASRVIPQPEHSVIGDGGILYDFPTQGRDPLTVQLELQPSFPGVHPFTLQVPGMAATGSRVVVVP</sequence>
<keyword evidence="1" id="KW-0812">Transmembrane</keyword>
<comment type="caution">
    <text evidence="2">The sequence shown here is derived from an EMBL/GenBank/DDBJ whole genome shotgun (WGS) entry which is preliminary data.</text>
</comment>
<keyword evidence="3" id="KW-1185">Reference proteome</keyword>
<evidence type="ECO:0000313" key="2">
    <source>
        <dbReference type="EMBL" id="MFN2977148.1"/>
    </source>
</evidence>
<proteinExistence type="predicted"/>
<dbReference type="EMBL" id="JBJYXY010000001">
    <property type="protein sequence ID" value="MFN2977148.1"/>
    <property type="molecule type" value="Genomic_DNA"/>
</dbReference>
<reference evidence="2 3" key="1">
    <citation type="submission" date="2024-12" db="EMBL/GenBank/DDBJ databases">
        <authorList>
            <person name="Lee Y."/>
        </authorList>
    </citation>
    <scope>NUCLEOTIDE SEQUENCE [LARGE SCALE GENOMIC DNA]</scope>
    <source>
        <strain evidence="2 3">03SUJ4</strain>
    </source>
</reference>
<keyword evidence="1" id="KW-0472">Membrane</keyword>
<organism evidence="2 3">
    <name type="scientific">Terriglobus aquaticus</name>
    <dbReference type="NCBI Taxonomy" id="940139"/>
    <lineage>
        <taxon>Bacteria</taxon>
        <taxon>Pseudomonadati</taxon>
        <taxon>Acidobacteriota</taxon>
        <taxon>Terriglobia</taxon>
        <taxon>Terriglobales</taxon>
        <taxon>Acidobacteriaceae</taxon>
        <taxon>Terriglobus</taxon>
    </lineage>
</organism>
<name>A0ABW9KP55_9BACT</name>
<evidence type="ECO:0000313" key="3">
    <source>
        <dbReference type="Proteomes" id="UP001634747"/>
    </source>
</evidence>
<accession>A0ABW9KP55</accession>
<gene>
    <name evidence="2" type="ORF">ACK2TP_15355</name>
</gene>
<evidence type="ECO:0000256" key="1">
    <source>
        <dbReference type="SAM" id="Phobius"/>
    </source>
</evidence>
<protein>
    <submittedName>
        <fullName evidence="2">Uncharacterized protein</fullName>
    </submittedName>
</protein>